<dbReference type="FunFam" id="3.30.160.60:FF:002343">
    <property type="entry name" value="Zinc finger protein 33A"/>
    <property type="match status" value="1"/>
</dbReference>
<keyword evidence="5 9" id="KW-0863">Zinc-finger</keyword>
<evidence type="ECO:0000256" key="10">
    <source>
        <dbReference type="SAM" id="MobiDB-lite"/>
    </source>
</evidence>
<keyword evidence="6" id="KW-0862">Zinc</keyword>
<sequence length="231" mass="25681">MALEAQAGEEEVSAPFPLCPAPCPSPQNLVQEAVCSGSTPQERNGEEKPRRSRTRRGCKGTARGSQQERASPGRRSGWSLEQLHNGEKPHKCSKCGKSFSQRSNLLCHWRIHTEERPYECEECGKRFSQSCNLIRHLRSHTGERCYECGECGKSFNQKSNLIAHLRSHTGERPYTCGECGKSFRISSELIVHQRSHTGERKRFQSSSDLLKALCAAPAPSPMAGSALDDPQ</sequence>
<name>A0A8C3Y1K0_CATUS</name>
<dbReference type="Gene3D" id="3.30.160.60">
    <property type="entry name" value="Classic Zinc Finger"/>
    <property type="match status" value="4"/>
</dbReference>
<evidence type="ECO:0000256" key="5">
    <source>
        <dbReference type="ARBA" id="ARBA00022771"/>
    </source>
</evidence>
<evidence type="ECO:0000256" key="4">
    <source>
        <dbReference type="ARBA" id="ARBA00022737"/>
    </source>
</evidence>
<keyword evidence="7" id="KW-0238">DNA-binding</keyword>
<evidence type="ECO:0000256" key="3">
    <source>
        <dbReference type="ARBA" id="ARBA00022723"/>
    </source>
</evidence>
<keyword evidence="4" id="KW-0677">Repeat</keyword>
<dbReference type="PROSITE" id="PS50157">
    <property type="entry name" value="ZINC_FINGER_C2H2_2"/>
    <property type="match status" value="4"/>
</dbReference>
<reference evidence="12" key="3">
    <citation type="submission" date="2025-09" db="UniProtKB">
        <authorList>
            <consortium name="Ensembl"/>
        </authorList>
    </citation>
    <scope>IDENTIFICATION</scope>
</reference>
<evidence type="ECO:0000313" key="12">
    <source>
        <dbReference type="Ensembl" id="ENSCUSP00005010517.1"/>
    </source>
</evidence>
<dbReference type="FunFam" id="3.30.160.60:FF:000275">
    <property type="entry name" value="zinc finger protein 90 homolog"/>
    <property type="match status" value="1"/>
</dbReference>
<dbReference type="PANTHER" id="PTHR23226:SF416">
    <property type="entry name" value="FI01424P"/>
    <property type="match status" value="1"/>
</dbReference>
<proteinExistence type="inferred from homology"/>
<dbReference type="GO" id="GO:0000981">
    <property type="term" value="F:DNA-binding transcription factor activity, RNA polymerase II-specific"/>
    <property type="evidence" value="ECO:0007669"/>
    <property type="project" value="TreeGrafter"/>
</dbReference>
<dbReference type="GO" id="GO:0045892">
    <property type="term" value="P:negative regulation of DNA-templated transcription"/>
    <property type="evidence" value="ECO:0007669"/>
    <property type="project" value="UniProtKB-ARBA"/>
</dbReference>
<evidence type="ECO:0000259" key="11">
    <source>
        <dbReference type="PROSITE" id="PS50157"/>
    </source>
</evidence>
<dbReference type="SUPFAM" id="SSF57667">
    <property type="entry name" value="beta-beta-alpha zinc fingers"/>
    <property type="match status" value="2"/>
</dbReference>
<organism evidence="12 13">
    <name type="scientific">Catharus ustulatus</name>
    <name type="common">Russet-backed thrush</name>
    <name type="synonym">Hylocichla ustulatus</name>
    <dbReference type="NCBI Taxonomy" id="91951"/>
    <lineage>
        <taxon>Eukaryota</taxon>
        <taxon>Metazoa</taxon>
        <taxon>Chordata</taxon>
        <taxon>Craniata</taxon>
        <taxon>Vertebrata</taxon>
        <taxon>Euteleostomi</taxon>
        <taxon>Archelosauria</taxon>
        <taxon>Archosauria</taxon>
        <taxon>Dinosauria</taxon>
        <taxon>Saurischia</taxon>
        <taxon>Theropoda</taxon>
        <taxon>Coelurosauria</taxon>
        <taxon>Aves</taxon>
        <taxon>Neognathae</taxon>
        <taxon>Neoaves</taxon>
        <taxon>Telluraves</taxon>
        <taxon>Australaves</taxon>
        <taxon>Passeriformes</taxon>
        <taxon>Turdidae</taxon>
        <taxon>Catharus</taxon>
    </lineage>
</organism>
<dbReference type="GO" id="GO:0000978">
    <property type="term" value="F:RNA polymerase II cis-regulatory region sequence-specific DNA binding"/>
    <property type="evidence" value="ECO:0007669"/>
    <property type="project" value="TreeGrafter"/>
</dbReference>
<dbReference type="Ensembl" id="ENSCUST00005010964.1">
    <property type="protein sequence ID" value="ENSCUSP00005010517.1"/>
    <property type="gene ID" value="ENSCUSG00005006684.1"/>
</dbReference>
<comment type="subcellular location">
    <subcellularLocation>
        <location evidence="1">Nucleus</location>
    </subcellularLocation>
</comment>
<feature type="domain" description="C2H2-type" evidence="11">
    <location>
        <begin position="174"/>
        <end position="201"/>
    </location>
</feature>
<feature type="domain" description="C2H2-type" evidence="11">
    <location>
        <begin position="90"/>
        <end position="117"/>
    </location>
</feature>
<evidence type="ECO:0000256" key="8">
    <source>
        <dbReference type="ARBA" id="ARBA00023242"/>
    </source>
</evidence>
<keyword evidence="13" id="KW-1185">Reference proteome</keyword>
<dbReference type="GO" id="GO:0008270">
    <property type="term" value="F:zinc ion binding"/>
    <property type="evidence" value="ECO:0007669"/>
    <property type="project" value="UniProtKB-KW"/>
</dbReference>
<evidence type="ECO:0000256" key="1">
    <source>
        <dbReference type="ARBA" id="ARBA00004123"/>
    </source>
</evidence>
<dbReference type="PANTHER" id="PTHR23226">
    <property type="entry name" value="ZINC FINGER AND SCAN DOMAIN-CONTAINING"/>
    <property type="match status" value="1"/>
</dbReference>
<dbReference type="PROSITE" id="PS00028">
    <property type="entry name" value="ZINC_FINGER_C2H2_1"/>
    <property type="match status" value="4"/>
</dbReference>
<evidence type="ECO:0000256" key="2">
    <source>
        <dbReference type="ARBA" id="ARBA00006991"/>
    </source>
</evidence>
<accession>A0A8C3Y1K0</accession>
<evidence type="ECO:0000313" key="13">
    <source>
        <dbReference type="Proteomes" id="UP000694563"/>
    </source>
</evidence>
<evidence type="ECO:0000256" key="6">
    <source>
        <dbReference type="ARBA" id="ARBA00022833"/>
    </source>
</evidence>
<feature type="region of interest" description="Disordered" evidence="10">
    <location>
        <begin position="34"/>
        <end position="93"/>
    </location>
</feature>
<keyword evidence="8" id="KW-0539">Nucleus</keyword>
<dbReference type="GO" id="GO:0005634">
    <property type="term" value="C:nucleus"/>
    <property type="evidence" value="ECO:0007669"/>
    <property type="project" value="UniProtKB-SubCell"/>
</dbReference>
<keyword evidence="3" id="KW-0479">Metal-binding</keyword>
<dbReference type="AlphaFoldDB" id="A0A8C3Y1K0"/>
<evidence type="ECO:0000256" key="7">
    <source>
        <dbReference type="ARBA" id="ARBA00023125"/>
    </source>
</evidence>
<comment type="similarity">
    <text evidence="2">Belongs to the krueppel C2H2-type zinc-finger protein family.</text>
</comment>
<protein>
    <recommendedName>
        <fullName evidence="11">C2H2-type domain-containing protein</fullName>
    </recommendedName>
</protein>
<feature type="domain" description="C2H2-type" evidence="11">
    <location>
        <begin position="146"/>
        <end position="173"/>
    </location>
</feature>
<dbReference type="InterPro" id="IPR013087">
    <property type="entry name" value="Znf_C2H2_type"/>
</dbReference>
<feature type="domain" description="C2H2-type" evidence="11">
    <location>
        <begin position="118"/>
        <end position="145"/>
    </location>
</feature>
<dbReference type="FunFam" id="3.30.160.60:FF:002061">
    <property type="entry name" value="Uncharacterized protein"/>
    <property type="match status" value="1"/>
</dbReference>
<dbReference type="FunFam" id="3.30.160.60:FF:000249">
    <property type="entry name" value="Zinc finger protein 154"/>
    <property type="match status" value="1"/>
</dbReference>
<reference evidence="12" key="2">
    <citation type="submission" date="2025-08" db="UniProtKB">
        <authorList>
            <consortium name="Ensembl"/>
        </authorList>
    </citation>
    <scope>IDENTIFICATION</scope>
</reference>
<dbReference type="SMART" id="SM00355">
    <property type="entry name" value="ZnF_C2H2"/>
    <property type="match status" value="4"/>
</dbReference>
<reference evidence="12" key="1">
    <citation type="submission" date="2020-10" db="EMBL/GenBank/DDBJ databases">
        <title>Catharus ustulatus (Swainson's thrush) genome, bCatUst1, primary haplotype v2.</title>
        <authorList>
            <person name="Delmore K."/>
            <person name="Vafadar M."/>
            <person name="Formenti G."/>
            <person name="Chow W."/>
            <person name="Pelan S."/>
            <person name="Howe K."/>
            <person name="Rhie A."/>
            <person name="Mountcastle J."/>
            <person name="Haase B."/>
            <person name="Fedrigo O."/>
            <person name="Jarvis E.D."/>
        </authorList>
    </citation>
    <scope>NUCLEOTIDE SEQUENCE [LARGE SCALE GENOMIC DNA]</scope>
</reference>
<evidence type="ECO:0000256" key="9">
    <source>
        <dbReference type="PROSITE-ProRule" id="PRU00042"/>
    </source>
</evidence>
<dbReference type="Pfam" id="PF00096">
    <property type="entry name" value="zf-C2H2"/>
    <property type="match status" value="4"/>
</dbReference>
<dbReference type="Proteomes" id="UP000694563">
    <property type="component" value="Chromosome 8"/>
</dbReference>
<dbReference type="InterPro" id="IPR036236">
    <property type="entry name" value="Znf_C2H2_sf"/>
</dbReference>